<dbReference type="Pfam" id="PF00078">
    <property type="entry name" value="RVT_1"/>
    <property type="match status" value="1"/>
</dbReference>
<evidence type="ECO:0000313" key="2">
    <source>
        <dbReference type="EMBL" id="GBO16484.1"/>
    </source>
</evidence>
<proteinExistence type="predicted"/>
<keyword evidence="3" id="KW-1185">Reference proteome</keyword>
<accession>A0A4Y2UWG7</accession>
<gene>
    <name evidence="2" type="ORF">AVEN_260728_1</name>
</gene>
<dbReference type="OrthoDB" id="6436989at2759"/>
<dbReference type="AlphaFoldDB" id="A0A4Y2UWG7"/>
<dbReference type="Proteomes" id="UP000499080">
    <property type="component" value="Unassembled WGS sequence"/>
</dbReference>
<name>A0A4Y2UWG7_ARAVE</name>
<dbReference type="InterPro" id="IPR000477">
    <property type="entry name" value="RT_dom"/>
</dbReference>
<evidence type="ECO:0000259" key="1">
    <source>
        <dbReference type="Pfam" id="PF00078"/>
    </source>
</evidence>
<sequence length="114" mass="13676">MERIILRRITYHLMENLIPEEQYGFRKGHSTIDQILYFAQSVRDAHNLKPTKHTISVFLDLTKAFDKVWKNKFLVKCHDEFNIRGRVLPWISNFLNNRSFRVKYQSGISSIYRS</sequence>
<dbReference type="PANTHER" id="PTHR19446">
    <property type="entry name" value="REVERSE TRANSCRIPTASES"/>
    <property type="match status" value="1"/>
</dbReference>
<comment type="caution">
    <text evidence="2">The sequence shown here is derived from an EMBL/GenBank/DDBJ whole genome shotgun (WGS) entry which is preliminary data.</text>
</comment>
<evidence type="ECO:0000313" key="3">
    <source>
        <dbReference type="Proteomes" id="UP000499080"/>
    </source>
</evidence>
<dbReference type="EMBL" id="BGPR01040372">
    <property type="protein sequence ID" value="GBO16484.1"/>
    <property type="molecule type" value="Genomic_DNA"/>
</dbReference>
<reference evidence="2 3" key="1">
    <citation type="journal article" date="2019" name="Sci. Rep.">
        <title>Orb-weaving spider Araneus ventricosus genome elucidates the spidroin gene catalogue.</title>
        <authorList>
            <person name="Kono N."/>
            <person name="Nakamura H."/>
            <person name="Ohtoshi R."/>
            <person name="Moran D.A.P."/>
            <person name="Shinohara A."/>
            <person name="Yoshida Y."/>
            <person name="Fujiwara M."/>
            <person name="Mori M."/>
            <person name="Tomita M."/>
            <person name="Arakawa K."/>
        </authorList>
    </citation>
    <scope>NUCLEOTIDE SEQUENCE [LARGE SCALE GENOMIC DNA]</scope>
</reference>
<feature type="domain" description="Reverse transcriptase" evidence="1">
    <location>
        <begin position="1"/>
        <end position="103"/>
    </location>
</feature>
<organism evidence="2 3">
    <name type="scientific">Araneus ventricosus</name>
    <name type="common">Orbweaver spider</name>
    <name type="synonym">Epeira ventricosa</name>
    <dbReference type="NCBI Taxonomy" id="182803"/>
    <lineage>
        <taxon>Eukaryota</taxon>
        <taxon>Metazoa</taxon>
        <taxon>Ecdysozoa</taxon>
        <taxon>Arthropoda</taxon>
        <taxon>Chelicerata</taxon>
        <taxon>Arachnida</taxon>
        <taxon>Araneae</taxon>
        <taxon>Araneomorphae</taxon>
        <taxon>Entelegynae</taxon>
        <taxon>Araneoidea</taxon>
        <taxon>Araneidae</taxon>
        <taxon>Araneus</taxon>
    </lineage>
</organism>
<protein>
    <recommendedName>
        <fullName evidence="1">Reverse transcriptase domain-containing protein</fullName>
    </recommendedName>
</protein>